<dbReference type="SMART" id="SM00698">
    <property type="entry name" value="MORN"/>
    <property type="match status" value="3"/>
</dbReference>
<dbReference type="PANTHER" id="PTHR46917">
    <property type="entry name" value="MORN REPEAT-CONTAINING PROTEIN 2"/>
    <property type="match status" value="1"/>
</dbReference>
<dbReference type="InterPro" id="IPR003409">
    <property type="entry name" value="MORN"/>
</dbReference>
<keyword evidence="1" id="KW-0677">Repeat</keyword>
<gene>
    <name evidence="2" type="primary">Morn2</name>
</gene>
<proteinExistence type="evidence at transcript level"/>
<dbReference type="EMBL" id="LR788044">
    <property type="protein sequence ID" value="CAB3263906.1"/>
    <property type="molecule type" value="mRNA"/>
</dbReference>
<dbReference type="Gene3D" id="2.20.110.10">
    <property type="entry name" value="Histone H3 K4-specific methyltransferase SET7/9 N-terminal domain"/>
    <property type="match status" value="2"/>
</dbReference>
<organism evidence="2">
    <name type="scientific">Phallusia mammillata</name>
    <dbReference type="NCBI Taxonomy" id="59560"/>
    <lineage>
        <taxon>Eukaryota</taxon>
        <taxon>Metazoa</taxon>
        <taxon>Chordata</taxon>
        <taxon>Tunicata</taxon>
        <taxon>Ascidiacea</taxon>
        <taxon>Phlebobranchia</taxon>
        <taxon>Ascidiidae</taxon>
        <taxon>Phallusia</taxon>
    </lineage>
</organism>
<dbReference type="InterPro" id="IPR052849">
    <property type="entry name" value="MORN_repeat_protein"/>
</dbReference>
<dbReference type="Pfam" id="PF02493">
    <property type="entry name" value="MORN"/>
    <property type="match status" value="3"/>
</dbReference>
<accession>A0A6F9DLP4</accession>
<evidence type="ECO:0000256" key="1">
    <source>
        <dbReference type="ARBA" id="ARBA00022737"/>
    </source>
</evidence>
<protein>
    <submittedName>
        <fullName evidence="2">MORN repeat-containing protein 2-like</fullName>
    </submittedName>
</protein>
<dbReference type="AlphaFoldDB" id="A0A6F9DLP4"/>
<name>A0A6F9DLP4_9ASCI</name>
<evidence type="ECO:0000313" key="2">
    <source>
        <dbReference type="EMBL" id="CAB3263906.1"/>
    </source>
</evidence>
<reference evidence="2" key="1">
    <citation type="submission" date="2020-04" db="EMBL/GenBank/DDBJ databases">
        <authorList>
            <person name="Neveu A P."/>
        </authorList>
    </citation>
    <scope>NUCLEOTIDE SEQUENCE</scope>
    <source>
        <tissue evidence="2">Whole embryo</tissue>
    </source>
</reference>
<dbReference type="SUPFAM" id="SSF82185">
    <property type="entry name" value="Histone H3 K4-specific methyltransferase SET7/9 N-terminal domain"/>
    <property type="match status" value="1"/>
</dbReference>
<dbReference type="PANTHER" id="PTHR46917:SF1">
    <property type="entry name" value="MORN REPEAT-CONTAINING PROTEIN 2"/>
    <property type="match status" value="1"/>
</dbReference>
<sequence length="137" mass="15497">MGQEVNQSLLTGEFMFPNNDHYKGEYLVNEDGKIERKGFGTHKTSSGVVYTGYWENDKMNGNGELVYPTGASYKGEFCDNYYDGSGTYTWPNQCVYKGSFSSGKLKGEGVFYDSQNQKWVGEFHYKAAPALKFKLQL</sequence>